<dbReference type="InterPro" id="IPR002970">
    <property type="entry name" value="Tick_his-bd"/>
</dbReference>
<reference evidence="2" key="1">
    <citation type="journal article" date="2016" name="Ticks Tick Borne Dis.">
        <title>De novo assembly and annotation of the salivary gland transcriptome of Rhipicephalus appendiculatus male and female ticks during blood feeding.</title>
        <authorList>
            <person name="de Castro M.H."/>
            <person name="de Klerk D."/>
            <person name="Pienaar R."/>
            <person name="Latif A.A."/>
            <person name="Rees D.J."/>
            <person name="Mans B.J."/>
        </authorList>
    </citation>
    <scope>NUCLEOTIDE SEQUENCE</scope>
    <source>
        <tissue evidence="2">Salivary glands</tissue>
    </source>
</reference>
<sequence length="222" mass="25415">MIASVAVILCTFVFCAATDDSASCNRNTDDQTRMNGYDFLQPNCRVFLVATSMESIFKLKDGTQIECISAVTNEKLENTHTVMETVDYKNASSNEWERFSQWYTFEPQSGTYNHMKITELNGAPQGIYKFLLTTQGCAVVEVKEYTFREDVDEEVTVVQERTDGSGSNGKPHCMMWEKEGNTDATQTCCEPFFRENCKEKKRAYQYTPRKCEVPKYEDDSEL</sequence>
<dbReference type="Gene3D" id="2.40.128.20">
    <property type="match status" value="1"/>
</dbReference>
<dbReference type="InterPro" id="IPR012674">
    <property type="entry name" value="Calycin"/>
</dbReference>
<evidence type="ECO:0000256" key="1">
    <source>
        <dbReference type="SAM" id="SignalP"/>
    </source>
</evidence>
<dbReference type="Pfam" id="PF02098">
    <property type="entry name" value="His_binding"/>
    <property type="match status" value="1"/>
</dbReference>
<feature type="signal peptide" evidence="1">
    <location>
        <begin position="1"/>
        <end position="17"/>
    </location>
</feature>
<protein>
    <submittedName>
        <fullName evidence="2">Lipocalin</fullName>
    </submittedName>
</protein>
<accession>A0A131YFE1</accession>
<organism evidence="2">
    <name type="scientific">Rhipicephalus appendiculatus</name>
    <name type="common">Brown ear tick</name>
    <dbReference type="NCBI Taxonomy" id="34631"/>
    <lineage>
        <taxon>Eukaryota</taxon>
        <taxon>Metazoa</taxon>
        <taxon>Ecdysozoa</taxon>
        <taxon>Arthropoda</taxon>
        <taxon>Chelicerata</taxon>
        <taxon>Arachnida</taxon>
        <taxon>Acari</taxon>
        <taxon>Parasitiformes</taxon>
        <taxon>Ixodida</taxon>
        <taxon>Ixodoidea</taxon>
        <taxon>Ixodidae</taxon>
        <taxon>Rhipicephalinae</taxon>
        <taxon>Rhipicephalus</taxon>
        <taxon>Rhipicephalus</taxon>
    </lineage>
</organism>
<dbReference type="AlphaFoldDB" id="A0A131YFE1"/>
<name>A0A131YFE1_RHIAP</name>
<dbReference type="EMBL" id="GEDV01010578">
    <property type="protein sequence ID" value="JAP77979.1"/>
    <property type="molecule type" value="Transcribed_RNA"/>
</dbReference>
<dbReference type="GO" id="GO:0030682">
    <property type="term" value="P:symbiont-mediated perturbation of host defenses"/>
    <property type="evidence" value="ECO:0007669"/>
    <property type="project" value="InterPro"/>
</dbReference>
<dbReference type="SUPFAM" id="SSF50814">
    <property type="entry name" value="Lipocalins"/>
    <property type="match status" value="1"/>
</dbReference>
<evidence type="ECO:0000313" key="2">
    <source>
        <dbReference type="EMBL" id="JAP77979.1"/>
    </source>
</evidence>
<dbReference type="GO" id="GO:0043176">
    <property type="term" value="F:amine binding"/>
    <property type="evidence" value="ECO:0007669"/>
    <property type="project" value="InterPro"/>
</dbReference>
<feature type="chain" id="PRO_5007285037" evidence="1">
    <location>
        <begin position="18"/>
        <end position="222"/>
    </location>
</feature>
<proteinExistence type="predicted"/>
<keyword evidence="1" id="KW-0732">Signal</keyword>